<name>A0AAW0AN12_9AGAR</name>
<evidence type="ECO:0000313" key="1">
    <source>
        <dbReference type="EMBL" id="KAK7014330.1"/>
    </source>
</evidence>
<gene>
    <name evidence="1" type="ORF">R3P38DRAFT_1449381</name>
</gene>
<protein>
    <submittedName>
        <fullName evidence="1">Uncharacterized protein</fullName>
    </submittedName>
</protein>
<proteinExistence type="predicted"/>
<accession>A0AAW0AN12</accession>
<keyword evidence="2" id="KW-1185">Reference proteome</keyword>
<sequence length="238" mass="27540">MICKMEVGATGTGQTICTSKTQSAYSEVSIRIPVLGIHRPRRPRSRLRFNAVVGPDAGQWYELVSKLLTPIAWSSGQRDSIEGPRRAASWNRFRANEEAPDATYSSIKRWTPRRPLRLHASGADSFKWRSSRYRKWQQQMTASSWRRHTRTPDVRYVKEKHARPDPSKSRWYARAVASEHCIRAESSKNMEKGRVGKRVSLSRRDYHVDSARAPFCRTRDRNAITLACRKQKRQNCQP</sequence>
<organism evidence="1 2">
    <name type="scientific">Favolaschia claudopus</name>
    <dbReference type="NCBI Taxonomy" id="2862362"/>
    <lineage>
        <taxon>Eukaryota</taxon>
        <taxon>Fungi</taxon>
        <taxon>Dikarya</taxon>
        <taxon>Basidiomycota</taxon>
        <taxon>Agaricomycotina</taxon>
        <taxon>Agaricomycetes</taxon>
        <taxon>Agaricomycetidae</taxon>
        <taxon>Agaricales</taxon>
        <taxon>Marasmiineae</taxon>
        <taxon>Mycenaceae</taxon>
        <taxon>Favolaschia</taxon>
    </lineage>
</organism>
<dbReference type="Proteomes" id="UP001362999">
    <property type="component" value="Unassembled WGS sequence"/>
</dbReference>
<comment type="caution">
    <text evidence="1">The sequence shown here is derived from an EMBL/GenBank/DDBJ whole genome shotgun (WGS) entry which is preliminary data.</text>
</comment>
<dbReference type="AlphaFoldDB" id="A0AAW0AN12"/>
<dbReference type="EMBL" id="JAWWNJ010000057">
    <property type="protein sequence ID" value="KAK7014330.1"/>
    <property type="molecule type" value="Genomic_DNA"/>
</dbReference>
<evidence type="ECO:0000313" key="2">
    <source>
        <dbReference type="Proteomes" id="UP001362999"/>
    </source>
</evidence>
<reference evidence="1 2" key="1">
    <citation type="journal article" date="2024" name="J Genomics">
        <title>Draft genome sequencing and assembly of Favolaschia claudopus CIRM-BRFM 2984 isolated from oak limbs.</title>
        <authorList>
            <person name="Navarro D."/>
            <person name="Drula E."/>
            <person name="Chaduli D."/>
            <person name="Cazenave R."/>
            <person name="Ahrendt S."/>
            <person name="Wang J."/>
            <person name="Lipzen A."/>
            <person name="Daum C."/>
            <person name="Barry K."/>
            <person name="Grigoriev I.V."/>
            <person name="Favel A."/>
            <person name="Rosso M.N."/>
            <person name="Martin F."/>
        </authorList>
    </citation>
    <scope>NUCLEOTIDE SEQUENCE [LARGE SCALE GENOMIC DNA]</scope>
    <source>
        <strain evidence="1 2">CIRM-BRFM 2984</strain>
    </source>
</reference>